<dbReference type="AlphaFoldDB" id="A0A9N9Q3A0"/>
<dbReference type="Pfam" id="PF14099">
    <property type="entry name" value="Polysacc_lyase"/>
    <property type="match status" value="1"/>
</dbReference>
<organism evidence="2 3">
    <name type="scientific">Hymenoscyphus albidus</name>
    <dbReference type="NCBI Taxonomy" id="595503"/>
    <lineage>
        <taxon>Eukaryota</taxon>
        <taxon>Fungi</taxon>
        <taxon>Dikarya</taxon>
        <taxon>Ascomycota</taxon>
        <taxon>Pezizomycotina</taxon>
        <taxon>Leotiomycetes</taxon>
        <taxon>Helotiales</taxon>
        <taxon>Helotiaceae</taxon>
        <taxon>Hymenoscyphus</taxon>
    </lineage>
</organism>
<gene>
    <name evidence="2" type="ORF">HYALB_00007811</name>
</gene>
<dbReference type="OrthoDB" id="3889489at2759"/>
<comment type="caution">
    <text evidence="2">The sequence shown here is derived from an EMBL/GenBank/DDBJ whole genome shotgun (WGS) entry which is preliminary data.</text>
</comment>
<keyword evidence="3" id="KW-1185">Reference proteome</keyword>
<accession>A0A9N9Q3A0</accession>
<reference evidence="2" key="1">
    <citation type="submission" date="2021-07" db="EMBL/GenBank/DDBJ databases">
        <authorList>
            <person name="Durling M."/>
        </authorList>
    </citation>
    <scope>NUCLEOTIDE SEQUENCE</scope>
</reference>
<evidence type="ECO:0000256" key="1">
    <source>
        <dbReference type="SAM" id="SignalP"/>
    </source>
</evidence>
<dbReference type="EMBL" id="CAJVRM010000029">
    <property type="protein sequence ID" value="CAG8971896.1"/>
    <property type="molecule type" value="Genomic_DNA"/>
</dbReference>
<feature type="signal peptide" evidence="1">
    <location>
        <begin position="1"/>
        <end position="18"/>
    </location>
</feature>
<feature type="chain" id="PRO_5040357269" description="Polysaccharide lyase family 20 protein" evidence="1">
    <location>
        <begin position="19"/>
        <end position="255"/>
    </location>
</feature>
<proteinExistence type="predicted"/>
<name>A0A9N9Q3A0_9HELO</name>
<dbReference type="InterPro" id="IPR025975">
    <property type="entry name" value="Polysacc_lyase"/>
</dbReference>
<keyword evidence="1" id="KW-0732">Signal</keyword>
<dbReference type="Gene3D" id="2.60.120.200">
    <property type="match status" value="1"/>
</dbReference>
<evidence type="ECO:0000313" key="3">
    <source>
        <dbReference type="Proteomes" id="UP000701801"/>
    </source>
</evidence>
<protein>
    <recommendedName>
        <fullName evidence="4">Polysaccharide lyase family 20 protein</fullName>
    </recommendedName>
</protein>
<dbReference type="Proteomes" id="UP000701801">
    <property type="component" value="Unassembled WGS sequence"/>
</dbReference>
<evidence type="ECO:0000313" key="2">
    <source>
        <dbReference type="EMBL" id="CAG8971896.1"/>
    </source>
</evidence>
<sequence>MHISTLLPLSLLALPVLGTPLFQNPGTITGWDETPVPEHDGTITEVSNIFYKGPTALKMTQTYDSSYSGRYHSEVKKYNVEKRGDEGFYGFAFRLHSEWDFQGTQSYDISQFIADFSNTGCDDYMPSTMIYLRGNQLATRRKYGDVCPKSAQKIEAFENLATVSAGTWHRIVVQARWRSDNTGFLKLWFDGTKVLETFDVATTVTDGRAFQFRVGLYANAWFDEKRLVGSGDRQVWFDSIGAGSEFKDADPDQWS</sequence>
<evidence type="ECO:0008006" key="4">
    <source>
        <dbReference type="Google" id="ProtNLM"/>
    </source>
</evidence>